<dbReference type="STRING" id="34103.SAMN05421778_10782"/>
<dbReference type="FunFam" id="3.30.70.580:FF:000001">
    <property type="entry name" value="tRNA pseudouridine synthase A"/>
    <property type="match status" value="1"/>
</dbReference>
<dbReference type="PIRSF" id="PIRSF001430">
    <property type="entry name" value="tRNA_psdUrid_synth"/>
    <property type="match status" value="1"/>
</dbReference>
<comment type="caution">
    <text evidence="9">The sequence shown here is derived from an EMBL/GenBank/DDBJ whole genome shotgun (WGS) entry which is preliminary data.</text>
</comment>
<evidence type="ECO:0000256" key="7">
    <source>
        <dbReference type="RuleBase" id="RU003792"/>
    </source>
</evidence>
<feature type="domain" description="Pseudouridine synthase I TruA alpha/beta" evidence="8">
    <location>
        <begin position="8"/>
        <end position="101"/>
    </location>
</feature>
<evidence type="ECO:0000313" key="9">
    <source>
        <dbReference type="EMBL" id="KDB50313.1"/>
    </source>
</evidence>
<dbReference type="PANTHER" id="PTHR11142:SF0">
    <property type="entry name" value="TRNA PSEUDOURIDINE SYNTHASE-LIKE 1"/>
    <property type="match status" value="1"/>
</dbReference>
<evidence type="ECO:0000256" key="4">
    <source>
        <dbReference type="HAMAP-Rule" id="MF_00171"/>
    </source>
</evidence>
<dbReference type="PATRIC" id="fig|1286631.3.peg.3990"/>
<dbReference type="InterPro" id="IPR020095">
    <property type="entry name" value="PsdUridine_synth_TruA_C"/>
</dbReference>
<evidence type="ECO:0000256" key="3">
    <source>
        <dbReference type="ARBA" id="ARBA00023235"/>
    </source>
</evidence>
<name>A0A059KGS7_9BURK</name>
<comment type="subunit">
    <text evidence="4">Homodimer.</text>
</comment>
<feature type="domain" description="Pseudouridine synthase I TruA alpha/beta" evidence="8">
    <location>
        <begin position="142"/>
        <end position="244"/>
    </location>
</feature>
<comment type="catalytic activity">
    <reaction evidence="4 7">
        <text>uridine(38/39/40) in tRNA = pseudouridine(38/39/40) in tRNA</text>
        <dbReference type="Rhea" id="RHEA:22376"/>
        <dbReference type="Rhea" id="RHEA-COMP:10085"/>
        <dbReference type="Rhea" id="RHEA-COMP:10087"/>
        <dbReference type="ChEBI" id="CHEBI:65314"/>
        <dbReference type="ChEBI" id="CHEBI:65315"/>
        <dbReference type="EC" id="5.4.99.12"/>
    </reaction>
</comment>
<dbReference type="HAMAP" id="MF_00171">
    <property type="entry name" value="TruA"/>
    <property type="match status" value="1"/>
</dbReference>
<dbReference type="NCBIfam" id="TIGR00071">
    <property type="entry name" value="hisT_truA"/>
    <property type="match status" value="1"/>
</dbReference>
<dbReference type="GO" id="GO:0031119">
    <property type="term" value="P:tRNA pseudouridine synthesis"/>
    <property type="evidence" value="ECO:0007669"/>
    <property type="project" value="UniProtKB-UniRule"/>
</dbReference>
<dbReference type="SUPFAM" id="SSF55120">
    <property type="entry name" value="Pseudouridine synthase"/>
    <property type="match status" value="1"/>
</dbReference>
<proteinExistence type="inferred from homology"/>
<feature type="binding site" evidence="4 6">
    <location>
        <position position="109"/>
    </location>
    <ligand>
        <name>substrate</name>
    </ligand>
</feature>
<evidence type="ECO:0000256" key="2">
    <source>
        <dbReference type="ARBA" id="ARBA00022694"/>
    </source>
</evidence>
<keyword evidence="3 4" id="KW-0413">Isomerase</keyword>
<dbReference type="CDD" id="cd02570">
    <property type="entry name" value="PseudoU_synth_EcTruA"/>
    <property type="match status" value="1"/>
</dbReference>
<dbReference type="Gene3D" id="3.30.70.660">
    <property type="entry name" value="Pseudouridine synthase I, catalytic domain, C-terminal subdomain"/>
    <property type="match status" value="1"/>
</dbReference>
<evidence type="ECO:0000259" key="8">
    <source>
        <dbReference type="Pfam" id="PF01416"/>
    </source>
</evidence>
<protein>
    <recommendedName>
        <fullName evidence="4">tRNA pseudouridine synthase A</fullName>
        <ecNumber evidence="4">5.4.99.12</ecNumber>
    </recommendedName>
    <alternativeName>
        <fullName evidence="4">tRNA pseudouridine(38-40) synthase</fullName>
    </alternativeName>
    <alternativeName>
        <fullName evidence="4">tRNA pseudouridylate synthase I</fullName>
    </alternativeName>
    <alternativeName>
        <fullName evidence="4">tRNA-uridine isomerase I</fullName>
    </alternativeName>
</protein>
<feature type="active site" description="Nucleophile" evidence="4 5">
    <location>
        <position position="51"/>
    </location>
</feature>
<dbReference type="EMBL" id="AZRA01000157">
    <property type="protein sequence ID" value="KDB50313.1"/>
    <property type="molecule type" value="Genomic_DNA"/>
</dbReference>
<dbReference type="Proteomes" id="UP000026714">
    <property type="component" value="Unassembled WGS sequence"/>
</dbReference>
<dbReference type="InterPro" id="IPR020097">
    <property type="entry name" value="PsdUridine_synth_TruA_a/b_dom"/>
</dbReference>
<comment type="caution">
    <text evidence="4">Lacks conserved residue(s) required for the propagation of feature annotation.</text>
</comment>
<evidence type="ECO:0000256" key="6">
    <source>
        <dbReference type="PIRSR" id="PIRSR001430-2"/>
    </source>
</evidence>
<dbReference type="InterPro" id="IPR020103">
    <property type="entry name" value="PsdUridine_synth_cat_dom_sf"/>
</dbReference>
<dbReference type="eggNOG" id="COG0101">
    <property type="taxonomic scope" value="Bacteria"/>
</dbReference>
<keyword evidence="2 4" id="KW-0819">tRNA processing</keyword>
<evidence type="ECO:0000313" key="10">
    <source>
        <dbReference type="Proteomes" id="UP000026714"/>
    </source>
</evidence>
<dbReference type="AlphaFoldDB" id="A0A059KGS7"/>
<comment type="function">
    <text evidence="4">Formation of pseudouridine at positions 38, 39 and 40 in the anticodon stem and loop of transfer RNAs.</text>
</comment>
<dbReference type="Pfam" id="PF01416">
    <property type="entry name" value="PseudoU_synth_1"/>
    <property type="match status" value="2"/>
</dbReference>
<keyword evidence="10" id="KW-1185">Reference proteome</keyword>
<dbReference type="InterPro" id="IPR001406">
    <property type="entry name" value="PsdUridine_synth_TruA"/>
</dbReference>
<dbReference type="RefSeq" id="WP_037486163.1">
    <property type="nucleotide sequence ID" value="NZ_AZRA01000157.1"/>
</dbReference>
<dbReference type="Gene3D" id="3.30.70.580">
    <property type="entry name" value="Pseudouridine synthase I, catalytic domain, N-terminal subdomain"/>
    <property type="match status" value="1"/>
</dbReference>
<dbReference type="InterPro" id="IPR020094">
    <property type="entry name" value="TruA/RsuA/RluB/E/F_N"/>
</dbReference>
<accession>A0A059KGS7</accession>
<dbReference type="EC" id="5.4.99.12" evidence="4"/>
<dbReference type="GO" id="GO:0003723">
    <property type="term" value="F:RNA binding"/>
    <property type="evidence" value="ECO:0007669"/>
    <property type="project" value="InterPro"/>
</dbReference>
<dbReference type="GO" id="GO:0160147">
    <property type="term" value="F:tRNA pseudouridine(38-40) synthase activity"/>
    <property type="evidence" value="ECO:0007669"/>
    <property type="project" value="UniProtKB-EC"/>
</dbReference>
<evidence type="ECO:0000256" key="5">
    <source>
        <dbReference type="PIRSR" id="PIRSR001430-1"/>
    </source>
</evidence>
<comment type="similarity">
    <text evidence="1 4 7">Belongs to the tRNA pseudouridine synthase TruA family.</text>
</comment>
<gene>
    <name evidence="4" type="primary">truA</name>
    <name evidence="9" type="ORF">X805_41000</name>
</gene>
<evidence type="ECO:0000256" key="1">
    <source>
        <dbReference type="ARBA" id="ARBA00009375"/>
    </source>
</evidence>
<reference evidence="9 10" key="1">
    <citation type="journal article" date="2014" name="FEMS Microbiol. Ecol.">
        <title>Sphaerotilus natans encrusted with nanoball-shaped Fe(III) oxide minerals formed by nitrate-reducing mixotrophic Fe(II) oxidation.</title>
        <authorList>
            <person name="Park S."/>
            <person name="Kim D.H."/>
            <person name="Lee J.H."/>
            <person name="Hur H.G."/>
        </authorList>
    </citation>
    <scope>NUCLEOTIDE SEQUENCE [LARGE SCALE GENOMIC DNA]</scope>
    <source>
        <strain evidence="9 10">DSM 6575</strain>
    </source>
</reference>
<organism evidence="9 10">
    <name type="scientific">Sphaerotilus natans subsp. natans DSM 6575</name>
    <dbReference type="NCBI Taxonomy" id="1286631"/>
    <lineage>
        <taxon>Bacteria</taxon>
        <taxon>Pseudomonadati</taxon>
        <taxon>Pseudomonadota</taxon>
        <taxon>Betaproteobacteria</taxon>
        <taxon>Burkholderiales</taxon>
        <taxon>Sphaerotilaceae</taxon>
        <taxon>Sphaerotilus</taxon>
    </lineage>
</organism>
<dbReference type="PANTHER" id="PTHR11142">
    <property type="entry name" value="PSEUDOURIDYLATE SYNTHASE"/>
    <property type="match status" value="1"/>
</dbReference>
<sequence length="270" mass="29734">MRIALGVTYRGSAYHGWQSQPGGATVQDHLESALSQFAAAPIHTVCAGRTDTGVHGLNQVVHFDTDRVRESFSWLRGTNRYLPPDIAVQWCRVVPDDFHARNHARGRRYAYILLESPMRPSIDAGSVGWSFRRLDGEAMREAAAHLIGEHDFSAFRSSECQAASPVKLMREIGVRRCGAYWRFDFEAVAFLHHMIRNIMGCMVAVGSGNRPSGWMAEVLASRDRDCAAPTFSPDGLYFLGPRYDAHLGLPMRTAGFDALPGAADDGLPAA</sequence>